<feature type="domain" description="VTT" evidence="11">
    <location>
        <begin position="453"/>
        <end position="569"/>
    </location>
</feature>
<dbReference type="RefSeq" id="WP_092344200.1">
    <property type="nucleotide sequence ID" value="NZ_FNQN01000001.1"/>
</dbReference>
<feature type="transmembrane region" description="Helical" evidence="9">
    <location>
        <begin position="433"/>
        <end position="466"/>
    </location>
</feature>
<keyword evidence="4" id="KW-0479">Metal-binding</keyword>
<organism evidence="12 13">
    <name type="scientific">Desulfuromusa kysingii</name>
    <dbReference type="NCBI Taxonomy" id="37625"/>
    <lineage>
        <taxon>Bacteria</taxon>
        <taxon>Pseudomonadati</taxon>
        <taxon>Thermodesulfobacteriota</taxon>
        <taxon>Desulfuromonadia</taxon>
        <taxon>Desulfuromonadales</taxon>
        <taxon>Geopsychrobacteraceae</taxon>
        <taxon>Desulfuromusa</taxon>
    </lineage>
</organism>
<comment type="subcellular location">
    <subcellularLocation>
        <location evidence="1">Cell membrane</location>
        <topology evidence="1">Multi-pass membrane protein</topology>
    </subcellularLocation>
</comment>
<evidence type="ECO:0000256" key="2">
    <source>
        <dbReference type="ARBA" id="ARBA00022475"/>
    </source>
</evidence>
<feature type="transmembrane region" description="Helical" evidence="9">
    <location>
        <begin position="472"/>
        <end position="494"/>
    </location>
</feature>
<evidence type="ECO:0000313" key="12">
    <source>
        <dbReference type="EMBL" id="SDZ79545.1"/>
    </source>
</evidence>
<evidence type="ECO:0000256" key="5">
    <source>
        <dbReference type="ARBA" id="ARBA00022989"/>
    </source>
</evidence>
<feature type="transmembrane region" description="Helical" evidence="9">
    <location>
        <begin position="550"/>
        <end position="568"/>
    </location>
</feature>
<keyword evidence="3 9" id="KW-0812">Transmembrane</keyword>
<dbReference type="PANTHER" id="PTHR12677">
    <property type="entry name" value="GOLGI APPARATUS MEMBRANE PROTEIN TVP38-RELATED"/>
    <property type="match status" value="1"/>
</dbReference>
<evidence type="ECO:0000259" key="11">
    <source>
        <dbReference type="Pfam" id="PF09335"/>
    </source>
</evidence>
<evidence type="ECO:0000313" key="13">
    <source>
        <dbReference type="Proteomes" id="UP000199409"/>
    </source>
</evidence>
<dbReference type="GO" id="GO:0016491">
    <property type="term" value="F:oxidoreductase activity"/>
    <property type="evidence" value="ECO:0007669"/>
    <property type="project" value="UniProtKB-ARBA"/>
</dbReference>
<proteinExistence type="predicted"/>
<dbReference type="PANTHER" id="PTHR12677:SF59">
    <property type="entry name" value="GOLGI APPARATUS MEMBRANE PROTEIN TVP38-RELATED"/>
    <property type="match status" value="1"/>
</dbReference>
<keyword evidence="8 9" id="KW-0472">Membrane</keyword>
<keyword evidence="2" id="KW-1003">Cell membrane</keyword>
<dbReference type="AlphaFoldDB" id="A0A1H3VXG4"/>
<keyword evidence="7" id="KW-0411">Iron-sulfur</keyword>
<evidence type="ECO:0000256" key="4">
    <source>
        <dbReference type="ARBA" id="ARBA00022723"/>
    </source>
</evidence>
<dbReference type="InterPro" id="IPR015414">
    <property type="entry name" value="TMEM64"/>
</dbReference>
<evidence type="ECO:0000256" key="6">
    <source>
        <dbReference type="ARBA" id="ARBA00023004"/>
    </source>
</evidence>
<feature type="transmembrane region" description="Helical" evidence="9">
    <location>
        <begin position="580"/>
        <end position="601"/>
    </location>
</feature>
<reference evidence="12 13" key="1">
    <citation type="submission" date="2016-10" db="EMBL/GenBank/DDBJ databases">
        <authorList>
            <person name="de Groot N.N."/>
        </authorList>
    </citation>
    <scope>NUCLEOTIDE SEQUENCE [LARGE SCALE GENOMIC DNA]</scope>
    <source>
        <strain evidence="12 13">DSM 7343</strain>
    </source>
</reference>
<dbReference type="OrthoDB" id="9803192at2"/>
<name>A0A1H3VXG4_9BACT</name>
<dbReference type="Gene3D" id="1.10.1060.10">
    <property type="entry name" value="Alpha-helical ferredoxin"/>
    <property type="match status" value="1"/>
</dbReference>
<feature type="domain" description="Cysteine-rich" evidence="10">
    <location>
        <begin position="134"/>
        <end position="209"/>
    </location>
</feature>
<dbReference type="SUPFAM" id="SSF46548">
    <property type="entry name" value="alpha-helical ferredoxin"/>
    <property type="match status" value="1"/>
</dbReference>
<evidence type="ECO:0000256" key="3">
    <source>
        <dbReference type="ARBA" id="ARBA00022692"/>
    </source>
</evidence>
<dbReference type="InterPro" id="IPR032816">
    <property type="entry name" value="VTT_dom"/>
</dbReference>
<evidence type="ECO:0000256" key="9">
    <source>
        <dbReference type="SAM" id="Phobius"/>
    </source>
</evidence>
<dbReference type="Pfam" id="PF09335">
    <property type="entry name" value="VTT_dom"/>
    <property type="match status" value="1"/>
</dbReference>
<dbReference type="PROSITE" id="PS00198">
    <property type="entry name" value="4FE4S_FER_1"/>
    <property type="match status" value="1"/>
</dbReference>
<dbReference type="STRING" id="37625.SAMN05660420_00347"/>
<keyword evidence="5 9" id="KW-1133">Transmembrane helix</keyword>
<evidence type="ECO:0000256" key="8">
    <source>
        <dbReference type="ARBA" id="ARBA00023136"/>
    </source>
</evidence>
<sequence length="613" mass="68358">MDFPHGINQPKAIRPALLEQLQQISSTCTQCGACVKDCTFLTHYGNPKSIADNYNPEQQSFLRLPFECSLCNLCTVVCPKDINPSRMFLEMRRETFDRGAADLPEHRVLRRYEKVGTSKRFTWYAFPENCDTIFFPGCALTGTRPQITLQTYALLQKTVPNLGIVLDCCTKPSHDLGDSDHFNAMFGELKGYLLDHGIKTVLTACPNCLEVFTQHGKELNTRSIYDLLNEIQQPSPEAQQVAGIISIHDPCISRCRTATQDSVRALITNMGLQIEEPSHSRQKTLCCGAGGGVGCLAPEKSEAWTQQRVDEAGEHRIVSYCASCTHTFGAHAPSSHVLDLLISPEKAMQNKMSESKPPFTYLNRLKVKKHLQRNVAAAVTRERILPSDTQMRSPILKKLAILTLLVLAFFTARSSGAMEYLDQDKLQTLIQSYGALAPIVYMLIYTIAPSLFIPGIPIAIVGGILFGPFWGVVYTITSSTLGASLAFLISRYLARDLIERRLQGSHWQQLEQRVEKSGWKMVALTRLIPLFPYNLLNYAFGLTKIKFSQYVLATFLFMLPGCIAFITFSSSLPDLLQGHISPAFKVGLALVIGVSLLPMGYKWIKRFRGQTAE</sequence>
<accession>A0A1H3VXG4</accession>
<dbReference type="EMBL" id="FNQN01000001">
    <property type="protein sequence ID" value="SDZ79545.1"/>
    <property type="molecule type" value="Genomic_DNA"/>
</dbReference>
<evidence type="ECO:0000256" key="7">
    <source>
        <dbReference type="ARBA" id="ARBA00023014"/>
    </source>
</evidence>
<gene>
    <name evidence="12" type="ORF">SAMN05660420_00347</name>
</gene>
<dbReference type="GO" id="GO:0005886">
    <property type="term" value="C:plasma membrane"/>
    <property type="evidence" value="ECO:0007669"/>
    <property type="project" value="UniProtKB-SubCell"/>
</dbReference>
<feature type="transmembrane region" description="Helical" evidence="9">
    <location>
        <begin position="395"/>
        <end position="412"/>
    </location>
</feature>
<dbReference type="InterPro" id="IPR017900">
    <property type="entry name" value="4Fe4S_Fe_S_CS"/>
</dbReference>
<dbReference type="InterPro" id="IPR009051">
    <property type="entry name" value="Helical_ferredxn"/>
</dbReference>
<dbReference type="GO" id="GO:0051536">
    <property type="term" value="F:iron-sulfur cluster binding"/>
    <property type="evidence" value="ECO:0007669"/>
    <property type="project" value="UniProtKB-KW"/>
</dbReference>
<dbReference type="Pfam" id="PF13534">
    <property type="entry name" value="Fer4_17"/>
    <property type="match status" value="1"/>
</dbReference>
<dbReference type="InterPro" id="IPR004017">
    <property type="entry name" value="Cys_rich_dom"/>
</dbReference>
<protein>
    <submittedName>
        <fullName evidence="12">Uncharacterized membrane protein YdjX, TVP38/TMEM64 family, SNARE-associated domain</fullName>
    </submittedName>
</protein>
<dbReference type="Pfam" id="PF02754">
    <property type="entry name" value="CCG"/>
    <property type="match status" value="2"/>
</dbReference>
<dbReference type="Proteomes" id="UP000199409">
    <property type="component" value="Unassembled WGS sequence"/>
</dbReference>
<keyword evidence="13" id="KW-1185">Reference proteome</keyword>
<feature type="domain" description="Cysteine-rich" evidence="10">
    <location>
        <begin position="246"/>
        <end position="328"/>
    </location>
</feature>
<keyword evidence="6" id="KW-0408">Iron</keyword>
<dbReference type="GO" id="GO:0046872">
    <property type="term" value="F:metal ion binding"/>
    <property type="evidence" value="ECO:0007669"/>
    <property type="project" value="UniProtKB-KW"/>
</dbReference>
<evidence type="ECO:0000256" key="1">
    <source>
        <dbReference type="ARBA" id="ARBA00004651"/>
    </source>
</evidence>
<evidence type="ECO:0000259" key="10">
    <source>
        <dbReference type="Pfam" id="PF02754"/>
    </source>
</evidence>